<reference evidence="1 2" key="1">
    <citation type="submission" date="2012-04" db="EMBL/GenBank/DDBJ databases">
        <authorList>
            <person name="Genoscope - CEA"/>
        </authorList>
    </citation>
    <scope>NUCLEOTIDE SEQUENCE [LARGE SCALE GENOMIC DNA]</scope>
    <source>
        <strain evidence="1 2">9432</strain>
    </source>
</reference>
<accession>A0A822LEH5</accession>
<dbReference type="EMBL" id="CAIH01000253">
    <property type="protein sequence ID" value="CCH93679.1"/>
    <property type="molecule type" value="Genomic_DNA"/>
</dbReference>
<sequence length="62" mass="6648">MVTASCNLVITLETKVLLHCPTLVGGGAACDLREKVGTLKKMRIAVKGNVDFTSGNVNFILW</sequence>
<comment type="caution">
    <text evidence="1">The sequence shown here is derived from an EMBL/GenBank/DDBJ whole genome shotgun (WGS) entry which is preliminary data.</text>
</comment>
<gene>
    <name evidence="1" type="ORF">MICCA_3260029</name>
</gene>
<organism evidence="1 2">
    <name type="scientific">Microcystis aeruginosa PCC 9432</name>
    <dbReference type="NCBI Taxonomy" id="1160280"/>
    <lineage>
        <taxon>Bacteria</taxon>
        <taxon>Bacillati</taxon>
        <taxon>Cyanobacteriota</taxon>
        <taxon>Cyanophyceae</taxon>
        <taxon>Oscillatoriophycideae</taxon>
        <taxon>Chroococcales</taxon>
        <taxon>Microcystaceae</taxon>
        <taxon>Microcystis</taxon>
    </lineage>
</organism>
<dbReference type="AlphaFoldDB" id="A0A822LEH5"/>
<name>A0A822LEH5_MICAE</name>
<evidence type="ECO:0000313" key="1">
    <source>
        <dbReference type="EMBL" id="CCH93679.1"/>
    </source>
</evidence>
<proteinExistence type="predicted"/>
<dbReference type="Proteomes" id="UP000005806">
    <property type="component" value="Unassembled WGS sequence"/>
</dbReference>
<evidence type="ECO:0000313" key="2">
    <source>
        <dbReference type="Proteomes" id="UP000005806"/>
    </source>
</evidence>
<protein>
    <submittedName>
        <fullName evidence="1">Uncharacterized protein</fullName>
    </submittedName>
</protein>